<evidence type="ECO:0000313" key="2">
    <source>
        <dbReference type="Proteomes" id="UP000018680"/>
    </source>
</evidence>
<dbReference type="SUPFAM" id="SSF52833">
    <property type="entry name" value="Thioredoxin-like"/>
    <property type="match status" value="1"/>
</dbReference>
<reference evidence="1 2" key="1">
    <citation type="journal article" date="2015" name="Stand. Genomic Sci.">
        <title>Complete genome sequence and description of Salinispira pacifica gen. nov., sp. nov., a novel spirochaete isolated form a hypersaline microbial mat.</title>
        <authorList>
            <person name="Ben Hania W."/>
            <person name="Joseph M."/>
            <person name="Schumann P."/>
            <person name="Bunk B."/>
            <person name="Fiebig A."/>
            <person name="Sproer C."/>
            <person name="Klenk H.P."/>
            <person name="Fardeau M.L."/>
            <person name="Spring S."/>
        </authorList>
    </citation>
    <scope>NUCLEOTIDE SEQUENCE [LARGE SCALE GENOMIC DNA]</scope>
    <source>
        <strain evidence="1 2">L21-RPul-D2</strain>
    </source>
</reference>
<dbReference type="AlphaFoldDB" id="V5WDW3"/>
<proteinExistence type="predicted"/>
<dbReference type="HOGENOM" id="CLU_1991114_0_0_12"/>
<dbReference type="Gene3D" id="3.40.30.10">
    <property type="entry name" value="Glutaredoxin"/>
    <property type="match status" value="1"/>
</dbReference>
<evidence type="ECO:0000313" key="1">
    <source>
        <dbReference type="EMBL" id="AHC13977.1"/>
    </source>
</evidence>
<dbReference type="KEGG" id="slr:L21SP2_0545"/>
<evidence type="ECO:0008006" key="3">
    <source>
        <dbReference type="Google" id="ProtNLM"/>
    </source>
</evidence>
<dbReference type="RefSeq" id="WP_024266909.1">
    <property type="nucleotide sequence ID" value="NC_023035.1"/>
</dbReference>
<accession>V5WDW3</accession>
<sequence>MDTQDSKTGSRNIKLNRNINIDNEQPGSLHDEQKTSACIEVELCMGTACHVHGAADLLHRLKELEQTYPLELRAVPCLNRCRQRGAEQPPVIRINGRLHFALLPEGLEELISSVQEHDNENGAGR</sequence>
<gene>
    <name evidence="1" type="ORF">L21SP2_0545</name>
</gene>
<keyword evidence="2" id="KW-1185">Reference proteome</keyword>
<protein>
    <recommendedName>
        <fullName evidence="3">(2Fe-2S) ferredoxin domain-containing protein</fullName>
    </recommendedName>
</protein>
<name>V5WDW3_9SPIO</name>
<dbReference type="Proteomes" id="UP000018680">
    <property type="component" value="Chromosome"/>
</dbReference>
<dbReference type="Pfam" id="PF01257">
    <property type="entry name" value="2Fe-2S_thioredx"/>
    <property type="match status" value="1"/>
</dbReference>
<organism evidence="1 2">
    <name type="scientific">Salinispira pacifica</name>
    <dbReference type="NCBI Taxonomy" id="1307761"/>
    <lineage>
        <taxon>Bacteria</taxon>
        <taxon>Pseudomonadati</taxon>
        <taxon>Spirochaetota</taxon>
        <taxon>Spirochaetia</taxon>
        <taxon>Spirochaetales</taxon>
        <taxon>Spirochaetaceae</taxon>
        <taxon>Salinispira</taxon>
    </lineage>
</organism>
<dbReference type="STRING" id="1307761.L21SP2_0545"/>
<dbReference type="EMBL" id="CP006939">
    <property type="protein sequence ID" value="AHC13977.1"/>
    <property type="molecule type" value="Genomic_DNA"/>
</dbReference>
<dbReference type="InterPro" id="IPR036249">
    <property type="entry name" value="Thioredoxin-like_sf"/>
</dbReference>